<organism evidence="11 12">
    <name type="scientific">Triparma columacea</name>
    <dbReference type="NCBI Taxonomy" id="722753"/>
    <lineage>
        <taxon>Eukaryota</taxon>
        <taxon>Sar</taxon>
        <taxon>Stramenopiles</taxon>
        <taxon>Ochrophyta</taxon>
        <taxon>Bolidophyceae</taxon>
        <taxon>Parmales</taxon>
        <taxon>Triparmaceae</taxon>
        <taxon>Triparma</taxon>
    </lineage>
</organism>
<keyword evidence="4" id="KW-0547">Nucleotide-binding</keyword>
<dbReference type="AlphaFoldDB" id="A0A9W7G235"/>
<dbReference type="EMBL" id="BRYA01000690">
    <property type="protein sequence ID" value="GMI29912.1"/>
    <property type="molecule type" value="Genomic_DNA"/>
</dbReference>
<reference evidence="12" key="1">
    <citation type="journal article" date="2023" name="Commun. Biol.">
        <title>Genome analysis of Parmales, the sister group of diatoms, reveals the evolutionary specialization of diatoms from phago-mixotrophs to photoautotrophs.</title>
        <authorList>
            <person name="Ban H."/>
            <person name="Sato S."/>
            <person name="Yoshikawa S."/>
            <person name="Yamada K."/>
            <person name="Nakamura Y."/>
            <person name="Ichinomiya M."/>
            <person name="Sato N."/>
            <person name="Blanc-Mathieu R."/>
            <person name="Endo H."/>
            <person name="Kuwata A."/>
            <person name="Ogata H."/>
        </authorList>
    </citation>
    <scope>NUCLEOTIDE SEQUENCE [LARGE SCALE GENOMIC DNA]</scope>
</reference>
<comment type="caution">
    <text evidence="11">The sequence shown here is derived from an EMBL/GenBank/DDBJ whole genome shotgun (WGS) entry which is preliminary data.</text>
</comment>
<evidence type="ECO:0000256" key="4">
    <source>
        <dbReference type="ARBA" id="ARBA00022741"/>
    </source>
</evidence>
<comment type="catalytic activity">
    <reaction evidence="8">
        <text>L-seryl-[protein] + ATP = O-phospho-L-seryl-[protein] + ADP + H(+)</text>
        <dbReference type="Rhea" id="RHEA:17989"/>
        <dbReference type="Rhea" id="RHEA-COMP:9863"/>
        <dbReference type="Rhea" id="RHEA-COMP:11604"/>
        <dbReference type="ChEBI" id="CHEBI:15378"/>
        <dbReference type="ChEBI" id="CHEBI:29999"/>
        <dbReference type="ChEBI" id="CHEBI:30616"/>
        <dbReference type="ChEBI" id="CHEBI:83421"/>
        <dbReference type="ChEBI" id="CHEBI:456216"/>
        <dbReference type="EC" id="2.7.11.1"/>
    </reaction>
</comment>
<evidence type="ECO:0000259" key="10">
    <source>
        <dbReference type="Pfam" id="PF07714"/>
    </source>
</evidence>
<feature type="domain" description="Serine-threonine/tyrosine-protein kinase catalytic" evidence="10">
    <location>
        <begin position="16"/>
        <end position="130"/>
    </location>
</feature>
<dbReference type="Pfam" id="PF07714">
    <property type="entry name" value="PK_Tyr_Ser-Thr"/>
    <property type="match status" value="1"/>
</dbReference>
<accession>A0A9W7G235</accession>
<sequence>MDDETGRLWMVCEVNDAMFVKDVASVMHLEHKNLVRYVVPSSTSTTSSSTTIPIFGELCSGGPLSSLLESIVDDCDVPSSLSLNVVASYLLQITSGLAYLHSQGHFHGGSLGVCVENVFLCRGNILKLANYFPYSSRSWEEHELSRHQSKDVRDLGNLAAHLFTMDDNLDLPAAARSFVQECNKEGTKAKLLLQHPFLRGALNENPIEHSSTRPQNIGRISSSGGRSSSTQGSPNPTLDLQGSESSSSIPLPYLSRGGSVATSGGSTPPTNNRKKAPSEQQQPSTNRSAPNAWEGLEDFESFSTTESLSLAASNPAAALPQTSAPPSSTSKKLTIAQKAFLKNAGGGGIKSNPPKTADASFPVPPSSSSDSGGELQNSKNQAYEMMRKRREMSNFIDNLEDASR</sequence>
<evidence type="ECO:0000256" key="2">
    <source>
        <dbReference type="ARBA" id="ARBA00022527"/>
    </source>
</evidence>
<feature type="region of interest" description="Disordered" evidence="9">
    <location>
        <begin position="203"/>
        <end position="291"/>
    </location>
</feature>
<keyword evidence="3" id="KW-0808">Transferase</keyword>
<dbReference type="Gene3D" id="1.10.510.10">
    <property type="entry name" value="Transferase(Phosphotransferase) domain 1"/>
    <property type="match status" value="1"/>
</dbReference>
<evidence type="ECO:0000313" key="11">
    <source>
        <dbReference type="EMBL" id="GMI29912.1"/>
    </source>
</evidence>
<dbReference type="Proteomes" id="UP001165065">
    <property type="component" value="Unassembled WGS sequence"/>
</dbReference>
<evidence type="ECO:0000256" key="9">
    <source>
        <dbReference type="SAM" id="MobiDB-lite"/>
    </source>
</evidence>
<feature type="compositionally biased region" description="Polar residues" evidence="9">
    <location>
        <begin position="230"/>
        <end position="249"/>
    </location>
</feature>
<name>A0A9W7G235_9STRA</name>
<dbReference type="OrthoDB" id="201696at2759"/>
<dbReference type="PANTHER" id="PTHR24361:SF433">
    <property type="entry name" value="PROTEIN KINASE DOMAIN-CONTAINING PROTEIN"/>
    <property type="match status" value="1"/>
</dbReference>
<feature type="compositionally biased region" description="Polar residues" evidence="9">
    <location>
        <begin position="278"/>
        <end position="289"/>
    </location>
</feature>
<dbReference type="EC" id="2.7.11.1" evidence="1"/>
<keyword evidence="5" id="KW-0418">Kinase</keyword>
<protein>
    <recommendedName>
        <fullName evidence="1">non-specific serine/threonine protein kinase</fullName>
        <ecNumber evidence="1">2.7.11.1</ecNumber>
    </recommendedName>
</protein>
<evidence type="ECO:0000256" key="3">
    <source>
        <dbReference type="ARBA" id="ARBA00022679"/>
    </source>
</evidence>
<comment type="catalytic activity">
    <reaction evidence="7">
        <text>L-threonyl-[protein] + ATP = O-phospho-L-threonyl-[protein] + ADP + H(+)</text>
        <dbReference type="Rhea" id="RHEA:46608"/>
        <dbReference type="Rhea" id="RHEA-COMP:11060"/>
        <dbReference type="Rhea" id="RHEA-COMP:11605"/>
        <dbReference type="ChEBI" id="CHEBI:15378"/>
        <dbReference type="ChEBI" id="CHEBI:30013"/>
        <dbReference type="ChEBI" id="CHEBI:30616"/>
        <dbReference type="ChEBI" id="CHEBI:61977"/>
        <dbReference type="ChEBI" id="CHEBI:456216"/>
        <dbReference type="EC" id="2.7.11.1"/>
    </reaction>
</comment>
<dbReference type="GO" id="GO:0005524">
    <property type="term" value="F:ATP binding"/>
    <property type="evidence" value="ECO:0007669"/>
    <property type="project" value="UniProtKB-KW"/>
</dbReference>
<gene>
    <name evidence="11" type="ORF">TrCOL_g1835</name>
</gene>
<dbReference type="InterPro" id="IPR011009">
    <property type="entry name" value="Kinase-like_dom_sf"/>
</dbReference>
<feature type="region of interest" description="Disordered" evidence="9">
    <location>
        <begin position="313"/>
        <end position="404"/>
    </location>
</feature>
<evidence type="ECO:0000256" key="8">
    <source>
        <dbReference type="ARBA" id="ARBA00048679"/>
    </source>
</evidence>
<dbReference type="GO" id="GO:0005737">
    <property type="term" value="C:cytoplasm"/>
    <property type="evidence" value="ECO:0007669"/>
    <property type="project" value="TreeGrafter"/>
</dbReference>
<evidence type="ECO:0000256" key="7">
    <source>
        <dbReference type="ARBA" id="ARBA00047899"/>
    </source>
</evidence>
<dbReference type="SUPFAM" id="SSF56112">
    <property type="entry name" value="Protein kinase-like (PK-like)"/>
    <property type="match status" value="1"/>
</dbReference>
<keyword evidence="2" id="KW-0723">Serine/threonine-protein kinase</keyword>
<proteinExistence type="predicted"/>
<feature type="compositionally biased region" description="Polar residues" evidence="9">
    <location>
        <begin position="321"/>
        <end position="332"/>
    </location>
</feature>
<evidence type="ECO:0000256" key="1">
    <source>
        <dbReference type="ARBA" id="ARBA00012513"/>
    </source>
</evidence>
<keyword evidence="12" id="KW-1185">Reference proteome</keyword>
<dbReference type="GO" id="GO:0004674">
    <property type="term" value="F:protein serine/threonine kinase activity"/>
    <property type="evidence" value="ECO:0007669"/>
    <property type="project" value="UniProtKB-KW"/>
</dbReference>
<feature type="compositionally biased region" description="Polar residues" evidence="9">
    <location>
        <begin position="260"/>
        <end position="271"/>
    </location>
</feature>
<feature type="compositionally biased region" description="Low complexity" evidence="9">
    <location>
        <begin position="217"/>
        <end position="229"/>
    </location>
</feature>
<dbReference type="PANTHER" id="PTHR24361">
    <property type="entry name" value="MITOGEN-ACTIVATED KINASE KINASE KINASE"/>
    <property type="match status" value="1"/>
</dbReference>
<evidence type="ECO:0000256" key="6">
    <source>
        <dbReference type="ARBA" id="ARBA00022840"/>
    </source>
</evidence>
<dbReference type="InterPro" id="IPR053235">
    <property type="entry name" value="Ser_Thr_kinase"/>
</dbReference>
<keyword evidence="6" id="KW-0067">ATP-binding</keyword>
<evidence type="ECO:0000313" key="12">
    <source>
        <dbReference type="Proteomes" id="UP001165065"/>
    </source>
</evidence>
<evidence type="ECO:0000256" key="5">
    <source>
        <dbReference type="ARBA" id="ARBA00022777"/>
    </source>
</evidence>
<dbReference type="InterPro" id="IPR001245">
    <property type="entry name" value="Ser-Thr/Tyr_kinase_cat_dom"/>
</dbReference>